<dbReference type="PANTHER" id="PTHR30055">
    <property type="entry name" value="HTH-TYPE TRANSCRIPTIONAL REGULATOR RUTR"/>
    <property type="match status" value="1"/>
</dbReference>
<dbReference type="Pfam" id="PF13977">
    <property type="entry name" value="TetR_C_6"/>
    <property type="match status" value="1"/>
</dbReference>
<dbReference type="InterPro" id="IPR050109">
    <property type="entry name" value="HTH-type_TetR-like_transc_reg"/>
</dbReference>
<feature type="DNA-binding region" description="H-T-H motif" evidence="5">
    <location>
        <begin position="46"/>
        <end position="65"/>
    </location>
</feature>
<proteinExistence type="predicted"/>
<keyword evidence="2" id="KW-0805">Transcription regulation</keyword>
<dbReference type="Proteomes" id="UP000249066">
    <property type="component" value="Unassembled WGS sequence"/>
</dbReference>
<reference evidence="8 9" key="1">
    <citation type="submission" date="2017-08" db="EMBL/GenBank/DDBJ databases">
        <title>Infants hospitalized years apart are colonized by the same room-sourced microbial strains.</title>
        <authorList>
            <person name="Brooks B."/>
            <person name="Olm M.R."/>
            <person name="Firek B.A."/>
            <person name="Baker R."/>
            <person name="Thomas B.C."/>
            <person name="Morowitz M.J."/>
            <person name="Banfield J.F."/>
        </authorList>
    </citation>
    <scope>NUCLEOTIDE SEQUENCE [LARGE SCALE GENOMIC DNA]</scope>
    <source>
        <strain evidence="8">S2_018_000_R2_101</strain>
    </source>
</reference>
<keyword evidence="1" id="KW-0678">Repressor</keyword>
<dbReference type="SUPFAM" id="SSF48498">
    <property type="entry name" value="Tetracyclin repressor-like, C-terminal domain"/>
    <property type="match status" value="1"/>
</dbReference>
<gene>
    <name evidence="8" type="ORF">DI623_09100</name>
</gene>
<keyword evidence="4" id="KW-0804">Transcription</keyword>
<name>A0A2W5ABN2_9SPHN</name>
<dbReference type="InterPro" id="IPR009057">
    <property type="entry name" value="Homeodomain-like_sf"/>
</dbReference>
<dbReference type="PANTHER" id="PTHR30055:SF234">
    <property type="entry name" value="HTH-TYPE TRANSCRIPTIONAL REGULATOR BETI"/>
    <property type="match status" value="1"/>
</dbReference>
<keyword evidence="3 5" id="KW-0238">DNA-binding</keyword>
<evidence type="ECO:0000256" key="2">
    <source>
        <dbReference type="ARBA" id="ARBA00023015"/>
    </source>
</evidence>
<evidence type="ECO:0000256" key="4">
    <source>
        <dbReference type="ARBA" id="ARBA00023163"/>
    </source>
</evidence>
<feature type="domain" description="HTH tetR-type" evidence="7">
    <location>
        <begin position="23"/>
        <end position="83"/>
    </location>
</feature>
<evidence type="ECO:0000313" key="9">
    <source>
        <dbReference type="Proteomes" id="UP000249066"/>
    </source>
</evidence>
<feature type="region of interest" description="Disordered" evidence="6">
    <location>
        <begin position="1"/>
        <end position="22"/>
    </location>
</feature>
<dbReference type="EMBL" id="QFNN01000047">
    <property type="protein sequence ID" value="PZO89759.1"/>
    <property type="molecule type" value="Genomic_DNA"/>
</dbReference>
<evidence type="ECO:0000256" key="6">
    <source>
        <dbReference type="SAM" id="MobiDB-lite"/>
    </source>
</evidence>
<dbReference type="SUPFAM" id="SSF46689">
    <property type="entry name" value="Homeodomain-like"/>
    <property type="match status" value="1"/>
</dbReference>
<evidence type="ECO:0000259" key="7">
    <source>
        <dbReference type="PROSITE" id="PS50977"/>
    </source>
</evidence>
<dbReference type="Gene3D" id="1.10.357.10">
    <property type="entry name" value="Tetracycline Repressor, domain 2"/>
    <property type="match status" value="1"/>
</dbReference>
<sequence>MIETDIAARDRPKRARAKRQPPLERRQDLLAVTVSCLARLGPKGTTGREICRQAGVSHGLLRHYFRNPDNLLLETYELLCEQLITHLEAEIGEIDDDPGAALTRFFSAAFSKQWASPDVIGAWMVFWQLVRSREDFAAVSASFNERQRALMDRIASRIPRSESAPPLADSVAILSAVLDGLWIEFYLSEERTPKERCIALCEETAARLFKC</sequence>
<dbReference type="Pfam" id="PF00440">
    <property type="entry name" value="TetR_N"/>
    <property type="match status" value="1"/>
</dbReference>
<protein>
    <recommendedName>
        <fullName evidence="7">HTH tetR-type domain-containing protein</fullName>
    </recommendedName>
</protein>
<dbReference type="GO" id="GO:0003700">
    <property type="term" value="F:DNA-binding transcription factor activity"/>
    <property type="evidence" value="ECO:0007669"/>
    <property type="project" value="TreeGrafter"/>
</dbReference>
<accession>A0A2W5ABN2</accession>
<dbReference type="PROSITE" id="PS50977">
    <property type="entry name" value="HTH_TETR_2"/>
    <property type="match status" value="1"/>
</dbReference>
<feature type="compositionally biased region" description="Basic and acidic residues" evidence="6">
    <location>
        <begin position="1"/>
        <end position="10"/>
    </location>
</feature>
<dbReference type="GO" id="GO:0000976">
    <property type="term" value="F:transcription cis-regulatory region binding"/>
    <property type="evidence" value="ECO:0007669"/>
    <property type="project" value="TreeGrafter"/>
</dbReference>
<dbReference type="InterPro" id="IPR036271">
    <property type="entry name" value="Tet_transcr_reg_TetR-rel_C_sf"/>
</dbReference>
<evidence type="ECO:0000256" key="1">
    <source>
        <dbReference type="ARBA" id="ARBA00022491"/>
    </source>
</evidence>
<evidence type="ECO:0000256" key="3">
    <source>
        <dbReference type="ARBA" id="ARBA00023125"/>
    </source>
</evidence>
<comment type="caution">
    <text evidence="8">The sequence shown here is derived from an EMBL/GenBank/DDBJ whole genome shotgun (WGS) entry which is preliminary data.</text>
</comment>
<dbReference type="InterPro" id="IPR001647">
    <property type="entry name" value="HTH_TetR"/>
</dbReference>
<dbReference type="InterPro" id="IPR039538">
    <property type="entry name" value="BetI_C"/>
</dbReference>
<evidence type="ECO:0000313" key="8">
    <source>
        <dbReference type="EMBL" id="PZO89759.1"/>
    </source>
</evidence>
<evidence type="ECO:0000256" key="5">
    <source>
        <dbReference type="PROSITE-ProRule" id="PRU00335"/>
    </source>
</evidence>
<organism evidence="8 9">
    <name type="scientific">Sphingomonas sanxanigenens</name>
    <dbReference type="NCBI Taxonomy" id="397260"/>
    <lineage>
        <taxon>Bacteria</taxon>
        <taxon>Pseudomonadati</taxon>
        <taxon>Pseudomonadota</taxon>
        <taxon>Alphaproteobacteria</taxon>
        <taxon>Sphingomonadales</taxon>
        <taxon>Sphingomonadaceae</taxon>
        <taxon>Sphingomonas</taxon>
    </lineage>
</organism>
<dbReference type="AlphaFoldDB" id="A0A2W5ABN2"/>